<dbReference type="PRINTS" id="PR00313">
    <property type="entry name" value="CABNDNGRPT"/>
</dbReference>
<organism evidence="2 3">
    <name type="scientific">Methylobacterium komagatae</name>
    <dbReference type="NCBI Taxonomy" id="374425"/>
    <lineage>
        <taxon>Bacteria</taxon>
        <taxon>Pseudomonadati</taxon>
        <taxon>Pseudomonadota</taxon>
        <taxon>Alphaproteobacteria</taxon>
        <taxon>Hyphomicrobiales</taxon>
        <taxon>Methylobacteriaceae</taxon>
        <taxon>Methylobacterium</taxon>
    </lineage>
</organism>
<dbReference type="Proteomes" id="UP001596292">
    <property type="component" value="Unassembled WGS sequence"/>
</dbReference>
<dbReference type="InterPro" id="IPR028992">
    <property type="entry name" value="Hedgehog/Intein_dom"/>
</dbReference>
<gene>
    <name evidence="2" type="ORF">ACFQE0_18540</name>
</gene>
<dbReference type="RefSeq" id="WP_378972316.1">
    <property type="nucleotide sequence ID" value="NZ_JBHSWN010000001.1"/>
</dbReference>
<dbReference type="InterPro" id="IPR036844">
    <property type="entry name" value="Hint_dom_sf"/>
</dbReference>
<dbReference type="SUPFAM" id="SSF51294">
    <property type="entry name" value="Hedgehog/intein (Hint) domain"/>
    <property type="match status" value="1"/>
</dbReference>
<keyword evidence="3" id="KW-1185">Reference proteome</keyword>
<dbReference type="EMBL" id="JBHSWN010000001">
    <property type="protein sequence ID" value="MFC6791438.1"/>
    <property type="molecule type" value="Genomic_DNA"/>
</dbReference>
<dbReference type="Gene3D" id="2.170.16.10">
    <property type="entry name" value="Hedgehog/Intein (Hint) domain"/>
    <property type="match status" value="1"/>
</dbReference>
<feature type="domain" description="Hedgehog/Intein (Hint)" evidence="1">
    <location>
        <begin position="946"/>
        <end position="1080"/>
    </location>
</feature>
<protein>
    <submittedName>
        <fullName evidence="2">Hint domain-containing protein</fullName>
    </submittedName>
</protein>
<evidence type="ECO:0000313" key="2">
    <source>
        <dbReference type="EMBL" id="MFC6791438.1"/>
    </source>
</evidence>
<comment type="caution">
    <text evidence="2">The sequence shown here is derived from an EMBL/GenBank/DDBJ whole genome shotgun (WGS) entry which is preliminary data.</text>
</comment>
<name>A0ABW2BLW5_9HYPH</name>
<reference evidence="3" key="1">
    <citation type="journal article" date="2019" name="Int. J. Syst. Evol. Microbiol.">
        <title>The Global Catalogue of Microorganisms (GCM) 10K type strain sequencing project: providing services to taxonomists for standard genome sequencing and annotation.</title>
        <authorList>
            <consortium name="The Broad Institute Genomics Platform"/>
            <consortium name="The Broad Institute Genome Sequencing Center for Infectious Disease"/>
            <person name="Wu L."/>
            <person name="Ma J."/>
        </authorList>
    </citation>
    <scope>NUCLEOTIDE SEQUENCE [LARGE SCALE GENOMIC DNA]</scope>
    <source>
        <strain evidence="3">CCUG 48316</strain>
    </source>
</reference>
<dbReference type="Pfam" id="PF13403">
    <property type="entry name" value="Hint_2"/>
    <property type="match status" value="1"/>
</dbReference>
<accession>A0ABW2BLW5</accession>
<dbReference type="SUPFAM" id="SSF117074">
    <property type="entry name" value="Hypothetical protein PA1324"/>
    <property type="match status" value="1"/>
</dbReference>
<proteinExistence type="predicted"/>
<evidence type="ECO:0000313" key="3">
    <source>
        <dbReference type="Proteomes" id="UP001596292"/>
    </source>
</evidence>
<evidence type="ECO:0000259" key="1">
    <source>
        <dbReference type="Pfam" id="PF13403"/>
    </source>
</evidence>
<sequence length="1269" mass="130401">MVGPMAMSRSLVAGEDTVIPNPDDLVVNATSLTLNASDSLDAGAGYDVLSLSGSGSFNLAGLAQFAGFEEVRLTNASASSASLVLRDGADLKVTLSDGSAPSTSPYPTYSSAGSISVTLAKSLVTITGGNETDQFSAATAAQLVAGSSIDGGGGYDGLSLSYDYTGTYGTSQIDPATGLLTYVPPTYRDTVYDLTKISLSHVENLNAYGNFSFSNNTTTIVKVDTASLKDVSYISLYDNAVLTTEAATLNLSGKSIYGSSGGGAITSSNALGTTFTVNSATTATQIQGGAGQDTVVVTGLTLTEAQRAQIFAGSVETVTDASGTYTKPSVPTGVIALTTGTDLVAPTDTDQVVQATSTTLNSTDRLDAGAGYDVLSLSGSGSFNLAGLAQFAGFEEVRLTNASASSASLVLRDGADLKVTLSDGSAPSTSPYPTYSSAGSISVTLAKSLVTITGGNETDQFSAATAAQLVAGSSIDGGGGYDGLSLSYDYTGTYGTSQIDPATGLLTYVPPTYRDTVYDLTKISLSHVENLNAYGNFSFSNNTTTIVKVDTASLKDVSYISLYDNAVLTTEAATLNLSGKSIYGSSGGGAITSSNALGTTFTVNSATTATQIQGGAGQDTVVVTGLTLTEAQRAQIFAGSVETVTDASGTYTKPSIPTGVAVDGYISGGTVFADANSNGRWDPGEARTTTDAQGRFTLQGGSGPLVLTGGTDTSTGVALTHTLTAPSGSSVITPLTTLVQGVQQRLNVSTSEAESAVLKSLGVTLAAGQSLLTTDPVAGALAGDSGAQALYVAGVKILDTIALVGSALSAQSGDPAASDAAVVSAMAAQIASSAGSSGGASLDIAGTQALSRLVTKAAGLANLSMAPEAADALASLVSASNTAVDTQAQAANDGATLLHNTAAVQFVAQSLTALALSSGQSPSSLQLSFTGDGLSQAITSAYASVPCYCTGTLILTDRGELPVEQLVVGDVVITMAGEHQTIEWIGHRTIDCRLFARPDLVSPIRIKQGALAPSLPRRDLFLSPDHALFFDEVLIPAKSLVNGSTVEQIAAETITYYSIELANHDLVLAEGVAAETYYDDGQRDRFDNYDGNGSDLDPNKALTREGSVRPLIIEGRQVAEVRAWIDARAHYLGHPPIYDVKQRAPQHLHDGMIADSSVVSTKIDGYLERVSREQISGWAWFPEQPHASVVLELVLDGDVVATFPADQYRVDLHFAGIGTGRHAFNFRMPPAAYAREWTHIGVRARDSSIHLTHSPVVLAEEYLKELILV</sequence>